<reference evidence="7 8" key="1">
    <citation type="submission" date="2019-04" db="EMBL/GenBank/DDBJ databases">
        <title>Microbes associate with the intestines of laboratory mice.</title>
        <authorList>
            <person name="Navarre W."/>
            <person name="Wong E."/>
            <person name="Huang K."/>
            <person name="Tropini C."/>
            <person name="Ng K."/>
            <person name="Yu B."/>
        </authorList>
    </citation>
    <scope>NUCLEOTIDE SEQUENCE [LARGE SCALE GENOMIC DNA]</scope>
    <source>
        <strain evidence="7 8">NM70_E10</strain>
    </source>
</reference>
<keyword evidence="8" id="KW-1185">Reference proteome</keyword>
<sequence>MRDEKYAHNDKYLLSALCKGDREAFDCIFRKYYVDVVMFCGRFMNRIEDSEDIAQSIFLHIWDMREVLPVITNFKSYLLKSAQNMCINELHRREKERRYSSEQLVRIQPYVLGEDINKMLFYSELKKLIASAEASLDKKEWDVWRLSRHAGLKYSEIAAILGISVRAVEDRMQRAKRHFLKILDQYWAIATLFLTFLQT</sequence>
<dbReference type="EMBL" id="SRZA01000005">
    <property type="protein sequence ID" value="TGY07690.1"/>
    <property type="molecule type" value="Genomic_DNA"/>
</dbReference>
<evidence type="ECO:0000256" key="1">
    <source>
        <dbReference type="ARBA" id="ARBA00010641"/>
    </source>
</evidence>
<comment type="caution">
    <text evidence="7">The sequence shown here is derived from an EMBL/GenBank/DDBJ whole genome shotgun (WGS) entry which is preliminary data.</text>
</comment>
<dbReference type="GO" id="GO:0016987">
    <property type="term" value="F:sigma factor activity"/>
    <property type="evidence" value="ECO:0007669"/>
    <property type="project" value="UniProtKB-KW"/>
</dbReference>
<keyword evidence="2" id="KW-0805">Transcription regulation</keyword>
<feature type="domain" description="RNA polymerase sigma factor 70 region 4 type 2" evidence="6">
    <location>
        <begin position="146"/>
        <end position="178"/>
    </location>
</feature>
<proteinExistence type="inferred from homology"/>
<dbReference type="InterPro" id="IPR013325">
    <property type="entry name" value="RNA_pol_sigma_r2"/>
</dbReference>
<dbReference type="GO" id="GO:0003677">
    <property type="term" value="F:DNA binding"/>
    <property type="evidence" value="ECO:0007669"/>
    <property type="project" value="InterPro"/>
</dbReference>
<dbReference type="Pfam" id="PF04542">
    <property type="entry name" value="Sigma70_r2"/>
    <property type="match status" value="1"/>
</dbReference>
<name>A0A4V3RC87_9BACE</name>
<dbReference type="AlphaFoldDB" id="A0A4V3RC87"/>
<evidence type="ECO:0000256" key="3">
    <source>
        <dbReference type="ARBA" id="ARBA00023082"/>
    </source>
</evidence>
<keyword evidence="3" id="KW-0731">Sigma factor</keyword>
<dbReference type="Pfam" id="PF08281">
    <property type="entry name" value="Sigma70_r4_2"/>
    <property type="match status" value="1"/>
</dbReference>
<dbReference type="Gene3D" id="1.10.1740.10">
    <property type="match status" value="1"/>
</dbReference>
<dbReference type="SUPFAM" id="SSF88946">
    <property type="entry name" value="Sigma2 domain of RNA polymerase sigma factors"/>
    <property type="match status" value="1"/>
</dbReference>
<dbReference type="InterPro" id="IPR036388">
    <property type="entry name" value="WH-like_DNA-bd_sf"/>
</dbReference>
<evidence type="ECO:0000259" key="6">
    <source>
        <dbReference type="Pfam" id="PF08281"/>
    </source>
</evidence>
<evidence type="ECO:0000259" key="5">
    <source>
        <dbReference type="Pfam" id="PF04542"/>
    </source>
</evidence>
<dbReference type="InterPro" id="IPR007627">
    <property type="entry name" value="RNA_pol_sigma70_r2"/>
</dbReference>
<dbReference type="GO" id="GO:0006352">
    <property type="term" value="P:DNA-templated transcription initiation"/>
    <property type="evidence" value="ECO:0007669"/>
    <property type="project" value="InterPro"/>
</dbReference>
<comment type="similarity">
    <text evidence="1">Belongs to the sigma-70 factor family. ECF subfamily.</text>
</comment>
<dbReference type="PANTHER" id="PTHR43133:SF46">
    <property type="entry name" value="RNA POLYMERASE SIGMA-70 FACTOR ECF SUBFAMILY"/>
    <property type="match status" value="1"/>
</dbReference>
<dbReference type="SUPFAM" id="SSF88659">
    <property type="entry name" value="Sigma3 and sigma4 domains of RNA polymerase sigma factors"/>
    <property type="match status" value="1"/>
</dbReference>
<evidence type="ECO:0000256" key="2">
    <source>
        <dbReference type="ARBA" id="ARBA00023015"/>
    </source>
</evidence>
<dbReference type="InterPro" id="IPR014284">
    <property type="entry name" value="RNA_pol_sigma-70_dom"/>
</dbReference>
<dbReference type="Proteomes" id="UP000305751">
    <property type="component" value="Unassembled WGS sequence"/>
</dbReference>
<dbReference type="InterPro" id="IPR039425">
    <property type="entry name" value="RNA_pol_sigma-70-like"/>
</dbReference>
<protein>
    <submittedName>
        <fullName evidence="7">Sigma-70 family RNA polymerase sigma factor</fullName>
    </submittedName>
</protein>
<feature type="domain" description="RNA polymerase sigma-70 region 2" evidence="5">
    <location>
        <begin position="29"/>
        <end position="94"/>
    </location>
</feature>
<dbReference type="InterPro" id="IPR013249">
    <property type="entry name" value="RNA_pol_sigma70_r4_t2"/>
</dbReference>
<accession>A0A4V3RC87</accession>
<dbReference type="Gene3D" id="1.10.10.10">
    <property type="entry name" value="Winged helix-like DNA-binding domain superfamily/Winged helix DNA-binding domain"/>
    <property type="match status" value="1"/>
</dbReference>
<evidence type="ECO:0000313" key="7">
    <source>
        <dbReference type="EMBL" id="TGY07690.1"/>
    </source>
</evidence>
<dbReference type="RefSeq" id="WP_136013604.1">
    <property type="nucleotide sequence ID" value="NZ_CAJTBC010000005.1"/>
</dbReference>
<evidence type="ECO:0000313" key="8">
    <source>
        <dbReference type="Proteomes" id="UP000305751"/>
    </source>
</evidence>
<evidence type="ECO:0000256" key="4">
    <source>
        <dbReference type="ARBA" id="ARBA00023163"/>
    </source>
</evidence>
<keyword evidence="4" id="KW-0804">Transcription</keyword>
<dbReference type="NCBIfam" id="TIGR02937">
    <property type="entry name" value="sigma70-ECF"/>
    <property type="match status" value="1"/>
</dbReference>
<gene>
    <name evidence="7" type="ORF">E5356_03395</name>
</gene>
<dbReference type="InterPro" id="IPR013324">
    <property type="entry name" value="RNA_pol_sigma_r3/r4-like"/>
</dbReference>
<dbReference type="PANTHER" id="PTHR43133">
    <property type="entry name" value="RNA POLYMERASE ECF-TYPE SIGMA FACTO"/>
    <property type="match status" value="1"/>
</dbReference>
<organism evidence="7 8">
    <name type="scientific">Bacteroides acidifaciens</name>
    <dbReference type="NCBI Taxonomy" id="85831"/>
    <lineage>
        <taxon>Bacteria</taxon>
        <taxon>Pseudomonadati</taxon>
        <taxon>Bacteroidota</taxon>
        <taxon>Bacteroidia</taxon>
        <taxon>Bacteroidales</taxon>
        <taxon>Bacteroidaceae</taxon>
        <taxon>Bacteroides</taxon>
    </lineage>
</organism>